<keyword evidence="9" id="KW-1185">Reference proteome</keyword>
<dbReference type="NCBIfam" id="TIGR00067">
    <property type="entry name" value="glut_race"/>
    <property type="match status" value="1"/>
</dbReference>
<evidence type="ECO:0000256" key="1">
    <source>
        <dbReference type="ARBA" id="ARBA00001602"/>
    </source>
</evidence>
<evidence type="ECO:0000256" key="6">
    <source>
        <dbReference type="ARBA" id="ARBA00023316"/>
    </source>
</evidence>
<comment type="catalytic activity">
    <reaction evidence="1 7">
        <text>L-glutamate = D-glutamate</text>
        <dbReference type="Rhea" id="RHEA:12813"/>
        <dbReference type="ChEBI" id="CHEBI:29985"/>
        <dbReference type="ChEBI" id="CHEBI:29986"/>
        <dbReference type="EC" id="5.1.1.3"/>
    </reaction>
</comment>
<dbReference type="PANTHER" id="PTHR21198:SF2">
    <property type="entry name" value="GLUTAMATE RACEMASE"/>
    <property type="match status" value="1"/>
</dbReference>
<keyword evidence="4 7" id="KW-0573">Peptidoglycan synthesis</keyword>
<name>A0ABU1K2E0_9PROT</name>
<accession>A0ABU1K2E0</accession>
<dbReference type="PANTHER" id="PTHR21198">
    <property type="entry name" value="GLUTAMATE RACEMASE"/>
    <property type="match status" value="1"/>
</dbReference>
<dbReference type="Proteomes" id="UP001262410">
    <property type="component" value="Unassembled WGS sequence"/>
</dbReference>
<organism evidence="8 9">
    <name type="scientific">Inquilinus ginsengisoli</name>
    <dbReference type="NCBI Taxonomy" id="363840"/>
    <lineage>
        <taxon>Bacteria</taxon>
        <taxon>Pseudomonadati</taxon>
        <taxon>Pseudomonadota</taxon>
        <taxon>Alphaproteobacteria</taxon>
        <taxon>Rhodospirillales</taxon>
        <taxon>Rhodospirillaceae</taxon>
        <taxon>Inquilinus</taxon>
    </lineage>
</organism>
<evidence type="ECO:0000256" key="7">
    <source>
        <dbReference type="HAMAP-Rule" id="MF_00258"/>
    </source>
</evidence>
<dbReference type="RefSeq" id="WP_309801368.1">
    <property type="nucleotide sequence ID" value="NZ_JAVDPW010000015.1"/>
</dbReference>
<comment type="similarity">
    <text evidence="7">Belongs to the aspartate/glutamate racemases family.</text>
</comment>
<evidence type="ECO:0000256" key="5">
    <source>
        <dbReference type="ARBA" id="ARBA00023235"/>
    </source>
</evidence>
<dbReference type="EMBL" id="JAVDPW010000015">
    <property type="protein sequence ID" value="MDR6293959.1"/>
    <property type="molecule type" value="Genomic_DNA"/>
</dbReference>
<protein>
    <recommendedName>
        <fullName evidence="2 7">Glutamate racemase</fullName>
        <ecNumber evidence="2 7">5.1.1.3</ecNumber>
    </recommendedName>
</protein>
<feature type="binding site" evidence="7">
    <location>
        <begin position="70"/>
        <end position="71"/>
    </location>
    <ligand>
        <name>substrate</name>
    </ligand>
</feature>
<feature type="active site" description="Proton donor/acceptor" evidence="7">
    <location>
        <position position="201"/>
    </location>
</feature>
<keyword evidence="5 7" id="KW-0413">Isomerase</keyword>
<comment type="function">
    <text evidence="7">Provides the (R)-glutamate required for cell wall biosynthesis.</text>
</comment>
<keyword evidence="6 7" id="KW-0961">Cell wall biogenesis/degradation</keyword>
<keyword evidence="3 7" id="KW-0133">Cell shape</keyword>
<dbReference type="InterPro" id="IPR004391">
    <property type="entry name" value="Glu_race"/>
</dbReference>
<evidence type="ECO:0000313" key="8">
    <source>
        <dbReference type="EMBL" id="MDR6293959.1"/>
    </source>
</evidence>
<dbReference type="Gene3D" id="3.40.50.1860">
    <property type="match status" value="2"/>
</dbReference>
<dbReference type="InterPro" id="IPR001920">
    <property type="entry name" value="Asp/Glu_race"/>
</dbReference>
<evidence type="ECO:0000313" key="9">
    <source>
        <dbReference type="Proteomes" id="UP001262410"/>
    </source>
</evidence>
<feature type="binding site" evidence="7">
    <location>
        <begin position="6"/>
        <end position="7"/>
    </location>
    <ligand>
        <name>substrate</name>
    </ligand>
</feature>
<feature type="active site" description="Proton donor/acceptor" evidence="7">
    <location>
        <position position="69"/>
    </location>
</feature>
<dbReference type="PROSITE" id="PS00924">
    <property type="entry name" value="ASP_GLU_RACEMASE_2"/>
    <property type="match status" value="1"/>
</dbReference>
<evidence type="ECO:0000256" key="3">
    <source>
        <dbReference type="ARBA" id="ARBA00022960"/>
    </source>
</evidence>
<dbReference type="Pfam" id="PF01177">
    <property type="entry name" value="Asp_Glu_race"/>
    <property type="match status" value="1"/>
</dbReference>
<evidence type="ECO:0000256" key="2">
    <source>
        <dbReference type="ARBA" id="ARBA00013090"/>
    </source>
</evidence>
<comment type="pathway">
    <text evidence="7">Cell wall biogenesis; peptidoglycan biosynthesis.</text>
</comment>
<gene>
    <name evidence="7" type="primary">murI</name>
    <name evidence="8" type="ORF">E9232_006513</name>
</gene>
<reference evidence="8 9" key="1">
    <citation type="submission" date="2023-07" db="EMBL/GenBank/DDBJ databases">
        <title>Sorghum-associated microbial communities from plants grown in Nebraska, USA.</title>
        <authorList>
            <person name="Schachtman D."/>
        </authorList>
    </citation>
    <scope>NUCLEOTIDE SEQUENCE [LARGE SCALE GENOMIC DNA]</scope>
    <source>
        <strain evidence="8 9">584</strain>
    </source>
</reference>
<evidence type="ECO:0000256" key="4">
    <source>
        <dbReference type="ARBA" id="ARBA00022984"/>
    </source>
</evidence>
<proteinExistence type="inferred from homology"/>
<dbReference type="InterPro" id="IPR033134">
    <property type="entry name" value="Asp/Glu_racemase_AS_2"/>
</dbReference>
<dbReference type="EC" id="5.1.1.3" evidence="2 7"/>
<dbReference type="InterPro" id="IPR015942">
    <property type="entry name" value="Asp/Glu/hydantoin_racemase"/>
</dbReference>
<feature type="binding site" evidence="7">
    <location>
        <begin position="202"/>
        <end position="203"/>
    </location>
    <ligand>
        <name>substrate</name>
    </ligand>
</feature>
<sequence>MIGVFDSGTGGLTVLQALAHDLPGQRFVYLGDHRHAPYGNREPEEIYQLTVAAVERLFGLGCRLVVVACNTAAANGLRRLQQTWLPSHHPDRRVIGVLVPMVEAITGVPWMADIRTGRHRGEPRTVAIFATRHTVRSGAFVEEIGKRAPEVTVVQQACPVLVTLIEQAAPEAVLRRAVRRYAALLMRQLGGVPPDAVILGCTHYPLISGLFAEALPPGVEMLSQPDITARSLAAYLERHPEFDTADGTDAPPPRFFTTGDAGKVSALATRFYGRPAVFEPIGAA</sequence>
<feature type="binding site" evidence="7">
    <location>
        <begin position="38"/>
        <end position="39"/>
    </location>
    <ligand>
        <name>substrate</name>
    </ligand>
</feature>
<dbReference type="GO" id="GO:0008881">
    <property type="term" value="F:glutamate racemase activity"/>
    <property type="evidence" value="ECO:0007669"/>
    <property type="project" value="UniProtKB-EC"/>
</dbReference>
<dbReference type="HAMAP" id="MF_00258">
    <property type="entry name" value="Glu_racemase"/>
    <property type="match status" value="1"/>
</dbReference>
<comment type="caution">
    <text evidence="8">The sequence shown here is derived from an EMBL/GenBank/DDBJ whole genome shotgun (WGS) entry which is preliminary data.</text>
</comment>
<dbReference type="SUPFAM" id="SSF53681">
    <property type="entry name" value="Aspartate/glutamate racemase"/>
    <property type="match status" value="2"/>
</dbReference>